<accession>A0AAJ7XFL0</accession>
<comment type="pathway">
    <text evidence="1">Lipid metabolism; fatty acid biosynthesis.</text>
</comment>
<dbReference type="GO" id="GO:0004315">
    <property type="term" value="F:3-oxoacyl-[acyl-carrier-protein] synthase activity"/>
    <property type="evidence" value="ECO:0007669"/>
    <property type="project" value="UniProtKB-EC"/>
</dbReference>
<evidence type="ECO:0000256" key="1">
    <source>
        <dbReference type="ARBA" id="ARBA00005194"/>
    </source>
</evidence>
<keyword evidence="7" id="KW-0443">Lipid metabolism</keyword>
<keyword evidence="5 20" id="KW-0808">Transferase</keyword>
<comment type="catalytic activity">
    <reaction evidence="16">
        <text>butanoyl-[ACP] + malonyl-[ACP] + H(+) = 3-oxohexanoyl-[ACP] + holo-[ACP] + CO2</text>
        <dbReference type="Rhea" id="RHEA:41820"/>
        <dbReference type="Rhea" id="RHEA-COMP:9623"/>
        <dbReference type="Rhea" id="RHEA-COMP:9628"/>
        <dbReference type="Rhea" id="RHEA-COMP:9629"/>
        <dbReference type="Rhea" id="RHEA-COMP:9685"/>
        <dbReference type="ChEBI" id="CHEBI:15378"/>
        <dbReference type="ChEBI" id="CHEBI:16526"/>
        <dbReference type="ChEBI" id="CHEBI:64479"/>
        <dbReference type="ChEBI" id="CHEBI:78449"/>
        <dbReference type="ChEBI" id="CHEBI:78454"/>
        <dbReference type="ChEBI" id="CHEBI:78456"/>
    </reaction>
    <physiologicalReaction direction="left-to-right" evidence="16">
        <dbReference type="Rhea" id="RHEA:41821"/>
    </physiologicalReaction>
</comment>
<organism evidence="23 24">
    <name type="scientific">Petromyzon marinus</name>
    <name type="common">Sea lamprey</name>
    <dbReference type="NCBI Taxonomy" id="7757"/>
    <lineage>
        <taxon>Eukaryota</taxon>
        <taxon>Metazoa</taxon>
        <taxon>Chordata</taxon>
        <taxon>Craniata</taxon>
        <taxon>Vertebrata</taxon>
        <taxon>Cyclostomata</taxon>
        <taxon>Hyperoartia</taxon>
        <taxon>Petromyzontiformes</taxon>
        <taxon>Petromyzontidae</taxon>
        <taxon>Petromyzon</taxon>
    </lineage>
</organism>
<evidence type="ECO:0000256" key="12">
    <source>
        <dbReference type="ARBA" id="ARBA00047451"/>
    </source>
</evidence>
<dbReference type="Pfam" id="PF00109">
    <property type="entry name" value="ketoacyl-synt"/>
    <property type="match status" value="1"/>
</dbReference>
<comment type="catalytic activity">
    <reaction evidence="11">
        <text>hexanoyl-[ACP] + malonyl-[ACP] + H(+) = 3-oxooctanoyl-[ACP] + holo-[ACP] + CO2</text>
        <dbReference type="Rhea" id="RHEA:41836"/>
        <dbReference type="Rhea" id="RHEA-COMP:9623"/>
        <dbReference type="Rhea" id="RHEA-COMP:9632"/>
        <dbReference type="Rhea" id="RHEA-COMP:9633"/>
        <dbReference type="Rhea" id="RHEA-COMP:9685"/>
        <dbReference type="ChEBI" id="CHEBI:15378"/>
        <dbReference type="ChEBI" id="CHEBI:16526"/>
        <dbReference type="ChEBI" id="CHEBI:64479"/>
        <dbReference type="ChEBI" id="CHEBI:78449"/>
        <dbReference type="ChEBI" id="CHEBI:78459"/>
        <dbReference type="ChEBI" id="CHEBI:78460"/>
    </reaction>
    <physiologicalReaction direction="left-to-right" evidence="11">
        <dbReference type="Rhea" id="RHEA:41837"/>
    </physiologicalReaction>
</comment>
<dbReference type="InterPro" id="IPR018201">
    <property type="entry name" value="Ketoacyl_synth_AS"/>
</dbReference>
<evidence type="ECO:0000256" key="16">
    <source>
        <dbReference type="ARBA" id="ARBA00049449"/>
    </source>
</evidence>
<evidence type="ECO:0000256" key="9">
    <source>
        <dbReference type="ARBA" id="ARBA00023315"/>
    </source>
</evidence>
<evidence type="ECO:0000256" key="15">
    <source>
        <dbReference type="ARBA" id="ARBA00049109"/>
    </source>
</evidence>
<evidence type="ECO:0000256" key="17">
    <source>
        <dbReference type="ARBA" id="ARBA00049533"/>
    </source>
</evidence>
<evidence type="ECO:0000259" key="22">
    <source>
        <dbReference type="PROSITE" id="PS52004"/>
    </source>
</evidence>
<dbReference type="AlphaFoldDB" id="A0AAJ7XFL0"/>
<dbReference type="EC" id="2.3.1.41" evidence="3"/>
<evidence type="ECO:0000256" key="14">
    <source>
        <dbReference type="ARBA" id="ARBA00048506"/>
    </source>
</evidence>
<dbReference type="InterPro" id="IPR014030">
    <property type="entry name" value="Ketoacyl_synth_N"/>
</dbReference>
<keyword evidence="6" id="KW-0276">Fatty acid metabolism</keyword>
<dbReference type="GO" id="GO:0006633">
    <property type="term" value="P:fatty acid biosynthetic process"/>
    <property type="evidence" value="ECO:0007669"/>
    <property type="project" value="UniProtKB-KW"/>
</dbReference>
<evidence type="ECO:0000256" key="11">
    <source>
        <dbReference type="ARBA" id="ARBA00047394"/>
    </source>
</evidence>
<dbReference type="Pfam" id="PF02801">
    <property type="entry name" value="Ketoacyl-synt_C"/>
    <property type="match status" value="1"/>
</dbReference>
<comment type="function">
    <text evidence="18">May play a role in the biosynthesis of lipoic acid as well as longer chain fatty acids required for optimal mitochondrial function.</text>
</comment>
<name>A0AAJ7XFL0_PETMA</name>
<evidence type="ECO:0000256" key="2">
    <source>
        <dbReference type="ARBA" id="ARBA00008467"/>
    </source>
</evidence>
<evidence type="ECO:0000256" key="3">
    <source>
        <dbReference type="ARBA" id="ARBA00013191"/>
    </source>
</evidence>
<evidence type="ECO:0000256" key="19">
    <source>
        <dbReference type="ARBA" id="ARBA00072686"/>
    </source>
</evidence>
<dbReference type="Proteomes" id="UP001318040">
    <property type="component" value="Chromosome 56"/>
</dbReference>
<evidence type="ECO:0000256" key="20">
    <source>
        <dbReference type="RuleBase" id="RU003694"/>
    </source>
</evidence>
<dbReference type="KEGG" id="pmrn:116954768"/>
<protein>
    <recommendedName>
        <fullName evidence="19">3-oxoacyl-[acyl-carrier-protein] synthase, mitochondrial</fullName>
        <ecNumber evidence="3">2.3.1.41</ecNumber>
    </recommendedName>
    <alternativeName>
        <fullName evidence="10">Beta-ketoacyl-ACP synthase</fullName>
    </alternativeName>
</protein>
<evidence type="ECO:0000313" key="23">
    <source>
        <dbReference type="Proteomes" id="UP001318040"/>
    </source>
</evidence>
<keyword evidence="23" id="KW-1185">Reference proteome</keyword>
<proteinExistence type="inferred from homology"/>
<dbReference type="InterPro" id="IPR020841">
    <property type="entry name" value="PKS_Beta-ketoAc_synthase_dom"/>
</dbReference>
<comment type="catalytic activity">
    <reaction evidence="13">
        <text>dodecanoyl-[ACP] + malonyl-[ACP] + H(+) = 3-oxotetradecanoyl-[ACP] + holo-[ACP] + CO2</text>
        <dbReference type="Rhea" id="RHEA:41884"/>
        <dbReference type="Rhea" id="RHEA-COMP:9623"/>
        <dbReference type="Rhea" id="RHEA-COMP:9644"/>
        <dbReference type="Rhea" id="RHEA-COMP:9645"/>
        <dbReference type="Rhea" id="RHEA-COMP:9685"/>
        <dbReference type="ChEBI" id="CHEBI:15378"/>
        <dbReference type="ChEBI" id="CHEBI:16526"/>
        <dbReference type="ChEBI" id="CHEBI:64479"/>
        <dbReference type="ChEBI" id="CHEBI:65264"/>
        <dbReference type="ChEBI" id="CHEBI:78449"/>
        <dbReference type="ChEBI" id="CHEBI:78473"/>
    </reaction>
    <physiologicalReaction direction="left-to-right" evidence="13">
        <dbReference type="Rhea" id="RHEA:41885"/>
    </physiologicalReaction>
</comment>
<dbReference type="CDD" id="cd00834">
    <property type="entry name" value="KAS_I_II"/>
    <property type="match status" value="1"/>
</dbReference>
<comment type="similarity">
    <text evidence="2 20">Belongs to the thiolase-like superfamily. Beta-ketoacyl-ACP synthases family.</text>
</comment>
<dbReference type="SMART" id="SM00825">
    <property type="entry name" value="PKS_KS"/>
    <property type="match status" value="1"/>
</dbReference>
<evidence type="ECO:0000256" key="10">
    <source>
        <dbReference type="ARBA" id="ARBA00044350"/>
    </source>
</evidence>
<comment type="catalytic activity">
    <reaction evidence="12">
        <text>tetradecanoyl-[ACP] + malonyl-[ACP] + H(+) = 3-oxohexadecanoyl-[ACP] + holo-[ACP] + CO2</text>
        <dbReference type="Rhea" id="RHEA:41900"/>
        <dbReference type="Rhea" id="RHEA-COMP:9623"/>
        <dbReference type="Rhea" id="RHEA-COMP:9648"/>
        <dbReference type="Rhea" id="RHEA-COMP:9649"/>
        <dbReference type="Rhea" id="RHEA-COMP:9685"/>
        <dbReference type="ChEBI" id="CHEBI:15378"/>
        <dbReference type="ChEBI" id="CHEBI:16526"/>
        <dbReference type="ChEBI" id="CHEBI:64479"/>
        <dbReference type="ChEBI" id="CHEBI:78449"/>
        <dbReference type="ChEBI" id="CHEBI:78477"/>
        <dbReference type="ChEBI" id="CHEBI:78478"/>
    </reaction>
    <physiologicalReaction direction="left-to-right" evidence="12">
        <dbReference type="Rhea" id="RHEA:41901"/>
    </physiologicalReaction>
</comment>
<dbReference type="GO" id="GO:0005739">
    <property type="term" value="C:mitochondrion"/>
    <property type="evidence" value="ECO:0007669"/>
    <property type="project" value="TreeGrafter"/>
</dbReference>
<sequence length="490" mass="49994">MSPSPFLHLRASRSLLRHPVVITSLTSTTTTSSPSPPPPARSGTSATPLPSPPRRRVVITGLGLLCPLGVGSDAAWRRLLRGDTATVALDHPAFASLPSRVAGLVPRGTGGDTAATFDPSLFVPASQARQLSPTTVMALAAARLALDDSGWRPRDPEEQLRAGVAVGVGVADLEEIVNAGVALRELGARKLSPFFVPKILTNMAGAHISIAHGLKGPVHSVSTACATGAHALGDAARLVARGDADVMLAGGAEAAVTPLAVAGFCRARSLSTAFNGRPEAASRPFHPERDGFVIAEGAAVVVLEEMERAVGRGARILAEVMGYGMSGDANHITAPSEDGDGAYRCMEAALLDAGLSPSDVGYINAHATSTPLGDAAELCAIQRLFGSRCSSSSSGGVPALAVSSTKGATGHLLGAAGALEAAFAALACAHAELPPTANLDRVEPGCTLNLVPLRSQPWPQHDLCRRRVALTNSFGFGGTNASLCLGSVDA</sequence>
<dbReference type="PANTHER" id="PTHR11712:SF336">
    <property type="entry name" value="3-OXOACYL-[ACYL-CARRIER-PROTEIN] SYNTHASE, MITOCHONDRIAL"/>
    <property type="match status" value="1"/>
</dbReference>
<evidence type="ECO:0000256" key="8">
    <source>
        <dbReference type="ARBA" id="ARBA00023160"/>
    </source>
</evidence>
<feature type="domain" description="Ketosynthase family 3 (KS3)" evidence="22">
    <location>
        <begin position="54"/>
        <end position="487"/>
    </location>
</feature>
<dbReference type="SUPFAM" id="SSF53901">
    <property type="entry name" value="Thiolase-like"/>
    <property type="match status" value="2"/>
</dbReference>
<dbReference type="InterPro" id="IPR000794">
    <property type="entry name" value="Beta-ketoacyl_synthase"/>
</dbReference>
<keyword evidence="9" id="KW-0012">Acyltransferase</keyword>
<dbReference type="FunFam" id="3.40.47.10:FF:000015">
    <property type="entry name" value="3-oxoacyl-[acyl-carrier-protein] synthase, mitochondrial"/>
    <property type="match status" value="1"/>
</dbReference>
<keyword evidence="4" id="KW-0444">Lipid biosynthesis</keyword>
<dbReference type="InterPro" id="IPR016039">
    <property type="entry name" value="Thiolase-like"/>
</dbReference>
<evidence type="ECO:0000256" key="7">
    <source>
        <dbReference type="ARBA" id="ARBA00023098"/>
    </source>
</evidence>
<comment type="catalytic activity">
    <reaction evidence="14">
        <text>a fatty acyl-[ACP] + malonyl-[ACP] + H(+) = a 3-oxoacyl-[ACP] + holo-[ACP] + CO2</text>
        <dbReference type="Rhea" id="RHEA:22836"/>
        <dbReference type="Rhea" id="RHEA-COMP:9623"/>
        <dbReference type="Rhea" id="RHEA-COMP:9685"/>
        <dbReference type="Rhea" id="RHEA-COMP:9916"/>
        <dbReference type="Rhea" id="RHEA-COMP:14125"/>
        <dbReference type="ChEBI" id="CHEBI:15378"/>
        <dbReference type="ChEBI" id="CHEBI:16526"/>
        <dbReference type="ChEBI" id="CHEBI:64479"/>
        <dbReference type="ChEBI" id="CHEBI:78449"/>
        <dbReference type="ChEBI" id="CHEBI:78776"/>
        <dbReference type="ChEBI" id="CHEBI:138651"/>
        <dbReference type="EC" id="2.3.1.41"/>
    </reaction>
    <physiologicalReaction direction="left-to-right" evidence="14">
        <dbReference type="Rhea" id="RHEA:22837"/>
    </physiologicalReaction>
</comment>
<dbReference type="FunFam" id="3.40.47.10:FF:000024">
    <property type="entry name" value="3-oxoacyl-[acyl-carrier-protein] synthase, mitochondrial"/>
    <property type="match status" value="1"/>
</dbReference>
<feature type="region of interest" description="Disordered" evidence="21">
    <location>
        <begin position="25"/>
        <end position="54"/>
    </location>
</feature>
<evidence type="ECO:0000313" key="24">
    <source>
        <dbReference type="RefSeq" id="XP_032831443.1"/>
    </source>
</evidence>
<comment type="catalytic activity">
    <reaction evidence="15">
        <text>decanoyl-[ACP] + malonyl-[ACP] + H(+) = 3-oxododecanoyl-[ACP] + holo-[ACP] + CO2</text>
        <dbReference type="Rhea" id="RHEA:41868"/>
        <dbReference type="Rhea" id="RHEA-COMP:9623"/>
        <dbReference type="Rhea" id="RHEA-COMP:9640"/>
        <dbReference type="Rhea" id="RHEA-COMP:9641"/>
        <dbReference type="Rhea" id="RHEA-COMP:9685"/>
        <dbReference type="ChEBI" id="CHEBI:15378"/>
        <dbReference type="ChEBI" id="CHEBI:16526"/>
        <dbReference type="ChEBI" id="CHEBI:64479"/>
        <dbReference type="ChEBI" id="CHEBI:78449"/>
        <dbReference type="ChEBI" id="CHEBI:78468"/>
        <dbReference type="ChEBI" id="CHEBI:78469"/>
    </reaction>
    <physiologicalReaction direction="left-to-right" evidence="15">
        <dbReference type="Rhea" id="RHEA:41869"/>
    </physiologicalReaction>
</comment>
<evidence type="ECO:0000256" key="18">
    <source>
        <dbReference type="ARBA" id="ARBA00054575"/>
    </source>
</evidence>
<dbReference type="Gene3D" id="3.40.47.10">
    <property type="match status" value="2"/>
</dbReference>
<keyword evidence="8" id="KW-0275">Fatty acid biosynthesis</keyword>
<evidence type="ECO:0000256" key="13">
    <source>
        <dbReference type="ARBA" id="ARBA00047578"/>
    </source>
</evidence>
<evidence type="ECO:0000256" key="6">
    <source>
        <dbReference type="ARBA" id="ARBA00022832"/>
    </source>
</evidence>
<dbReference type="PROSITE" id="PS52004">
    <property type="entry name" value="KS3_2"/>
    <property type="match status" value="1"/>
</dbReference>
<reference evidence="24" key="1">
    <citation type="submission" date="2025-08" db="UniProtKB">
        <authorList>
            <consortium name="RefSeq"/>
        </authorList>
    </citation>
    <scope>IDENTIFICATION</scope>
    <source>
        <tissue evidence="24">Sperm</tissue>
    </source>
</reference>
<dbReference type="NCBIfam" id="NF005589">
    <property type="entry name" value="PRK07314.1"/>
    <property type="match status" value="1"/>
</dbReference>
<dbReference type="PANTHER" id="PTHR11712">
    <property type="entry name" value="POLYKETIDE SYNTHASE-RELATED"/>
    <property type="match status" value="1"/>
</dbReference>
<evidence type="ECO:0000256" key="5">
    <source>
        <dbReference type="ARBA" id="ARBA00022679"/>
    </source>
</evidence>
<gene>
    <name evidence="24" type="primary">OXSM</name>
</gene>
<dbReference type="CTD" id="54995"/>
<evidence type="ECO:0000256" key="21">
    <source>
        <dbReference type="SAM" id="MobiDB-lite"/>
    </source>
</evidence>
<comment type="catalytic activity">
    <reaction evidence="17">
        <text>octanoyl-[ACP] + malonyl-[ACP] + H(+) = 3-oxodecanoyl-[ACP] + holo-[ACP] + CO2</text>
        <dbReference type="Rhea" id="RHEA:41852"/>
        <dbReference type="Rhea" id="RHEA-COMP:9623"/>
        <dbReference type="Rhea" id="RHEA-COMP:9636"/>
        <dbReference type="Rhea" id="RHEA-COMP:9637"/>
        <dbReference type="Rhea" id="RHEA-COMP:9685"/>
        <dbReference type="ChEBI" id="CHEBI:15378"/>
        <dbReference type="ChEBI" id="CHEBI:16526"/>
        <dbReference type="ChEBI" id="CHEBI:64479"/>
        <dbReference type="ChEBI" id="CHEBI:78449"/>
        <dbReference type="ChEBI" id="CHEBI:78463"/>
        <dbReference type="ChEBI" id="CHEBI:78464"/>
    </reaction>
    <physiologicalReaction direction="left-to-right" evidence="17">
        <dbReference type="Rhea" id="RHEA:41853"/>
    </physiologicalReaction>
</comment>
<evidence type="ECO:0000256" key="4">
    <source>
        <dbReference type="ARBA" id="ARBA00022516"/>
    </source>
</evidence>
<dbReference type="PROSITE" id="PS00606">
    <property type="entry name" value="KS3_1"/>
    <property type="match status" value="1"/>
</dbReference>
<dbReference type="RefSeq" id="XP_032831443.1">
    <property type="nucleotide sequence ID" value="XM_032975552.1"/>
</dbReference>
<dbReference type="InterPro" id="IPR014031">
    <property type="entry name" value="Ketoacyl_synth_C"/>
</dbReference>